<sequence>MAVRITRSRIVSDVTSHYASSAGVGGWTVSFLPGRRLSREQALTALRAAEEFARIQSQASTLGLTGLELVGLAESRCPWRRPDVSSSDGGKGQCEVLTRR</sequence>
<evidence type="ECO:0000313" key="3">
    <source>
        <dbReference type="Proteomes" id="UP000438448"/>
    </source>
</evidence>
<gene>
    <name evidence="2" type="ORF">NRB20_74730</name>
</gene>
<protein>
    <submittedName>
        <fullName evidence="2">Uncharacterized protein</fullName>
    </submittedName>
</protein>
<dbReference type="Proteomes" id="UP000438448">
    <property type="component" value="Unassembled WGS sequence"/>
</dbReference>
<feature type="region of interest" description="Disordered" evidence="1">
    <location>
        <begin position="81"/>
        <end position="100"/>
    </location>
</feature>
<evidence type="ECO:0000256" key="1">
    <source>
        <dbReference type="SAM" id="MobiDB-lite"/>
    </source>
</evidence>
<evidence type="ECO:0000313" key="2">
    <source>
        <dbReference type="EMBL" id="MQY24338.1"/>
    </source>
</evidence>
<reference evidence="2 3" key="1">
    <citation type="submission" date="2019-10" db="EMBL/GenBank/DDBJ databases">
        <title>Nocardia macrotermitis sp. nov. and Nocardia aurantia sp. nov., isolated from the gut of fungus growing-termite Macrotermes natalensis.</title>
        <authorList>
            <person name="Benndorf R."/>
            <person name="Schwitalla J."/>
            <person name="Martin K."/>
            <person name="De Beer W."/>
            <person name="Kaster A.-K."/>
            <person name="Vollmers J."/>
            <person name="Poulsen M."/>
            <person name="Beemelmanns C."/>
        </authorList>
    </citation>
    <scope>NUCLEOTIDE SEQUENCE [LARGE SCALE GENOMIC DNA]</scope>
    <source>
        <strain evidence="2 3">RB20</strain>
    </source>
</reference>
<name>A0A7K0DF81_9NOCA</name>
<organism evidence="2 3">
    <name type="scientific">Nocardia macrotermitis</name>
    <dbReference type="NCBI Taxonomy" id="2585198"/>
    <lineage>
        <taxon>Bacteria</taxon>
        <taxon>Bacillati</taxon>
        <taxon>Actinomycetota</taxon>
        <taxon>Actinomycetes</taxon>
        <taxon>Mycobacteriales</taxon>
        <taxon>Nocardiaceae</taxon>
        <taxon>Nocardia</taxon>
    </lineage>
</organism>
<dbReference type="EMBL" id="WEGK01000032">
    <property type="protein sequence ID" value="MQY24338.1"/>
    <property type="molecule type" value="Genomic_DNA"/>
</dbReference>
<accession>A0A7K0DF81</accession>
<proteinExistence type="predicted"/>
<dbReference type="AlphaFoldDB" id="A0A7K0DF81"/>
<comment type="caution">
    <text evidence="2">The sequence shown here is derived from an EMBL/GenBank/DDBJ whole genome shotgun (WGS) entry which is preliminary data.</text>
</comment>
<keyword evidence="3" id="KW-1185">Reference proteome</keyword>